<dbReference type="SUPFAM" id="SSF55729">
    <property type="entry name" value="Acyl-CoA N-acyltransferases (Nat)"/>
    <property type="match status" value="1"/>
</dbReference>
<keyword evidence="3 8" id="KW-0673">Quorum sensing</keyword>
<evidence type="ECO:0000256" key="1">
    <source>
        <dbReference type="ARBA" id="ARBA00012340"/>
    </source>
</evidence>
<comment type="similarity">
    <text evidence="8 9">Belongs to the autoinducer synthase family.</text>
</comment>
<dbReference type="SMR" id="A0A023PY52"/>
<dbReference type="PANTHER" id="PTHR39322:SF1">
    <property type="entry name" value="ISOVALERYL-HOMOSERINE LACTONE SYNTHASE"/>
    <property type="match status" value="1"/>
</dbReference>
<dbReference type="EMBL" id="KJ457347">
    <property type="protein sequence ID" value="AHX39470.1"/>
    <property type="molecule type" value="Genomic_DNA"/>
</dbReference>
<evidence type="ECO:0000256" key="4">
    <source>
        <dbReference type="ARBA" id="ARBA00022679"/>
    </source>
</evidence>
<proteinExistence type="inferred from homology"/>
<keyword evidence="4 9" id="KW-0808">Transferase</keyword>
<dbReference type="Gene3D" id="3.40.630.30">
    <property type="match status" value="1"/>
</dbReference>
<name>A0A023PY52_9PSED</name>
<evidence type="ECO:0000256" key="9">
    <source>
        <dbReference type="RuleBase" id="RU361135"/>
    </source>
</evidence>
<organism evidence="10">
    <name type="scientific">Pseudomonas chlororaphis subsp. aurantiaca</name>
    <dbReference type="NCBI Taxonomy" id="86192"/>
    <lineage>
        <taxon>Bacteria</taxon>
        <taxon>Pseudomonadati</taxon>
        <taxon>Pseudomonadota</taxon>
        <taxon>Gammaproteobacteria</taxon>
        <taxon>Pseudomonadales</taxon>
        <taxon>Pseudomonadaceae</taxon>
        <taxon>Pseudomonas</taxon>
    </lineage>
</organism>
<dbReference type="InterPro" id="IPR016181">
    <property type="entry name" value="Acyl_CoA_acyltransferase"/>
</dbReference>
<dbReference type="InterPro" id="IPR001690">
    <property type="entry name" value="Autoind_synthase"/>
</dbReference>
<dbReference type="PROSITE" id="PS00949">
    <property type="entry name" value="AUTOINDUCER_SYNTH_1"/>
    <property type="match status" value="1"/>
</dbReference>
<keyword evidence="5 9" id="KW-0949">S-adenosyl-L-methionine</keyword>
<dbReference type="InterPro" id="IPR018311">
    <property type="entry name" value="Autoind_synth_CS"/>
</dbReference>
<keyword evidence="6 8" id="KW-0071">Autoinducer synthesis</keyword>
<comment type="catalytic activity">
    <reaction evidence="7 9">
        <text>a fatty acyl-[ACP] + S-adenosyl-L-methionine = an N-acyl-L-homoserine lactone + S-methyl-5'-thioadenosine + holo-[ACP] + H(+)</text>
        <dbReference type="Rhea" id="RHEA:10096"/>
        <dbReference type="Rhea" id="RHEA-COMP:9685"/>
        <dbReference type="Rhea" id="RHEA-COMP:14125"/>
        <dbReference type="ChEBI" id="CHEBI:15378"/>
        <dbReference type="ChEBI" id="CHEBI:17509"/>
        <dbReference type="ChEBI" id="CHEBI:55474"/>
        <dbReference type="ChEBI" id="CHEBI:59789"/>
        <dbReference type="ChEBI" id="CHEBI:64479"/>
        <dbReference type="ChEBI" id="CHEBI:138651"/>
        <dbReference type="EC" id="2.3.1.184"/>
    </reaction>
</comment>
<evidence type="ECO:0000256" key="8">
    <source>
        <dbReference type="PROSITE-ProRule" id="PRU00533"/>
    </source>
</evidence>
<dbReference type="GO" id="GO:0061579">
    <property type="term" value="F:N-acyl homoserine lactone synthase activity"/>
    <property type="evidence" value="ECO:0007669"/>
    <property type="project" value="UniProtKB-UniRule"/>
</dbReference>
<dbReference type="PRINTS" id="PR01549">
    <property type="entry name" value="AUTOINDCRSYN"/>
</dbReference>
<dbReference type="GO" id="GO:0007165">
    <property type="term" value="P:signal transduction"/>
    <property type="evidence" value="ECO:0007669"/>
    <property type="project" value="TreeGrafter"/>
</dbReference>
<accession>A0A023PY52</accession>
<dbReference type="Pfam" id="PF00765">
    <property type="entry name" value="Autoind_synth"/>
    <property type="match status" value="1"/>
</dbReference>
<dbReference type="PROSITE" id="PS51187">
    <property type="entry name" value="AUTOINDUCER_SYNTH_2"/>
    <property type="match status" value="1"/>
</dbReference>
<sequence length="196" mass="22131">MHMEEHTLSGMSDELKLMLGRFRHEQFVEKLGWRLPAHPSQPGCEWDQYDTEHARYLLAFNEDCAIVGCARLIPTTFPNLLEGVFGHTCAGAPPKHPAIWEMTRFTTREPQLAMPLFWRSLKTASLAGADAIVGIVNSTMERYYKINGVHYERLGPVTVHQNEKILAIKLSAHREHHRGAAAPSAFMSDTLLKEIA</sequence>
<dbReference type="GO" id="GO:0009372">
    <property type="term" value="P:quorum sensing"/>
    <property type="evidence" value="ECO:0007669"/>
    <property type="project" value="UniProtKB-UniRule"/>
</dbReference>
<dbReference type="EC" id="2.3.1.184" evidence="1 9"/>
<dbReference type="AlphaFoldDB" id="A0A023PY52"/>
<evidence type="ECO:0000256" key="7">
    <source>
        <dbReference type="ARBA" id="ARBA00048576"/>
    </source>
</evidence>
<dbReference type="PANTHER" id="PTHR39322">
    <property type="entry name" value="ACYL-HOMOSERINE-LACTONE SYNTHASE"/>
    <property type="match status" value="1"/>
</dbReference>
<evidence type="ECO:0000256" key="2">
    <source>
        <dbReference type="ARBA" id="ARBA00018768"/>
    </source>
</evidence>
<protein>
    <recommendedName>
        <fullName evidence="2 9">Acyl-homoserine-lactone synthase</fullName>
        <ecNumber evidence="1 9">2.3.1.184</ecNumber>
    </recommendedName>
    <alternativeName>
        <fullName evidence="9">Autoinducer synthesis protein</fullName>
    </alternativeName>
</protein>
<evidence type="ECO:0000256" key="3">
    <source>
        <dbReference type="ARBA" id="ARBA00022654"/>
    </source>
</evidence>
<evidence type="ECO:0000256" key="5">
    <source>
        <dbReference type="ARBA" id="ARBA00022691"/>
    </source>
</evidence>
<evidence type="ECO:0000256" key="6">
    <source>
        <dbReference type="ARBA" id="ARBA00022929"/>
    </source>
</evidence>
<reference evidence="10" key="1">
    <citation type="journal article" date="2014" name="Phytopathology">
        <title>Potential of Pseudomonas chlororaphis subsp. aurantiaca Strain Pcho10 as a Biocontrol Agent Against Fusarium graminearum.</title>
        <authorList>
            <person name="Hu W."/>
            <person name="Gao Q."/>
            <person name="Hamada M.S."/>
            <person name="Dawood D.H."/>
            <person name="Zheng J."/>
            <person name="Chen Y."/>
            <person name="Ma Z."/>
        </authorList>
    </citation>
    <scope>NUCLEOTIDE SEQUENCE</scope>
    <source>
        <strain evidence="10">Pcho10</strain>
    </source>
</reference>
<evidence type="ECO:0000313" key="10">
    <source>
        <dbReference type="EMBL" id="AHX39470.1"/>
    </source>
</evidence>